<dbReference type="OrthoDB" id="5404895at2759"/>
<feature type="domain" description="S-Me-THD N-terminal" evidence="4">
    <location>
        <begin position="605"/>
        <end position="764"/>
    </location>
</feature>
<evidence type="ECO:0000259" key="2">
    <source>
        <dbReference type="Pfam" id="PF01968"/>
    </source>
</evidence>
<dbReference type="InterPro" id="IPR010318">
    <property type="entry name" value="S-Me-THD_N"/>
</dbReference>
<sequence>MVESRNLRIGVDVGGTNTDGVIIDPERSHEQDRGIIAWHKAPTTKDPSHGIANAITTMFKSASVDPSSVASVTIGTTHFVNAVVTRDSKRLSRVAILRLSGPFSRHAPPGVDWPASLRKIIVGHYALVKGGLEIDGSLISDIKEEEILDQCKLIKEKNIRSVVVNSVFSPIDTQERQEERAAEMIKRELGDQVDVVLSKTVANLGFLERENAAILNASILSFARKTIASFQDPIKKLGLKCPVFITQNDGTILSGEAASRLPIRTFSSGPTNSMRGAAFLIGDQAKGEAVMVVDVGGTTTDVGLLLANGFPRQQAAYSELSGVRMNFSYPDVKSVGLGGGSLVRRIQDRLQVGPESVGYKLPEKALVFGGDTPTATDYIVAANSEIEIGHRGLIQGRLTEKDTKAFQEEVKTMLERIIDTMKTAPEDLSVLLVGGGAVIAPDTLKGAREVIKPQWSGVANAIGAAMARVSAVVDTVKSTEKQTSKEILAEICRAAKQRTIEAGALPDSVQIVEIEDLPLQYVSNQARFIVRAAGDFDFARSSDFADLSVTKDEDDSSTQSEPSQDAVSASSSGNEHVEEDITSDVDIEAYVPRVIKREWWISEIDLHWITIGCYILGTGGGGSPYSTMIRLRGILRSGGTVRVISPDDLKDDDRVGCGGGAGSPTVGIEKLSADEIMDAQNHLYDLFKGGRATHIIPLEIGGSNGLQGLVLGSSPNMNVPCVDGDWMGRAYPTKWQTTPVVFGEREIIFAPVAVADGNGNTLYMGSATSDLKVEQVIRAALSHMGSAVGTADAPVTGAETRRWAVEHTISLSWRIGREVARARKGNRIDNVAESIIDAVGGSEAGRVLFKGKIVGVERKLHMGHVYGEVIIEGADAPYTGKIKVPFKNENIAAIRITDGGDSETGKEKNEDVLAIVPDLISIIDAQNGEAIGTPEYRYGLLVQVLGFNASERWTSPRGIELGGPNAFGLNHLEYRPIGKFVKPTSVIDEYDAMG</sequence>
<dbReference type="Pfam" id="PF05378">
    <property type="entry name" value="Hydant_A_N"/>
    <property type="match status" value="1"/>
</dbReference>
<dbReference type="InterPro" id="IPR024071">
    <property type="entry name" value="S-Me-THD_C_sf"/>
</dbReference>
<name>A0A6A5QAQ9_AMPQU</name>
<feature type="region of interest" description="Disordered" evidence="1">
    <location>
        <begin position="549"/>
        <end position="580"/>
    </location>
</feature>
<dbReference type="GO" id="GO:0016787">
    <property type="term" value="F:hydrolase activity"/>
    <property type="evidence" value="ECO:0007669"/>
    <property type="project" value="InterPro"/>
</dbReference>
<dbReference type="Gene3D" id="2.40.390.10">
    <property type="entry name" value="CV3147-like"/>
    <property type="match status" value="1"/>
</dbReference>
<evidence type="ECO:0000259" key="5">
    <source>
        <dbReference type="Pfam" id="PF20906"/>
    </source>
</evidence>
<dbReference type="InterPro" id="IPR008040">
    <property type="entry name" value="Hydant_A_N"/>
</dbReference>
<protein>
    <submittedName>
        <fullName evidence="6">Hydantoinase</fullName>
    </submittedName>
</protein>
<dbReference type="InterPro" id="IPR043129">
    <property type="entry name" value="ATPase_NBD"/>
</dbReference>
<dbReference type="InterPro" id="IPR048350">
    <property type="entry name" value="S-Me-THD-like_C"/>
</dbReference>
<dbReference type="SUPFAM" id="SSF53067">
    <property type="entry name" value="Actin-like ATPase domain"/>
    <property type="match status" value="2"/>
</dbReference>
<evidence type="ECO:0000313" key="6">
    <source>
        <dbReference type="EMBL" id="KAF1912462.1"/>
    </source>
</evidence>
<feature type="domain" description="Hydantoinase A/oxoprolinase" evidence="2">
    <location>
        <begin position="209"/>
        <end position="380"/>
    </location>
</feature>
<feature type="domain" description="Hydantoinase/oxoprolinase N-terminal" evidence="3">
    <location>
        <begin position="8"/>
        <end position="188"/>
    </location>
</feature>
<dbReference type="EMBL" id="ML979140">
    <property type="protein sequence ID" value="KAF1912462.1"/>
    <property type="molecule type" value="Genomic_DNA"/>
</dbReference>
<dbReference type="AlphaFoldDB" id="A0A6A5QAQ9"/>
<keyword evidence="7" id="KW-1185">Reference proteome</keyword>
<evidence type="ECO:0000259" key="3">
    <source>
        <dbReference type="Pfam" id="PF05378"/>
    </source>
</evidence>
<feature type="compositionally biased region" description="Polar residues" evidence="1">
    <location>
        <begin position="557"/>
        <end position="574"/>
    </location>
</feature>
<dbReference type="Pfam" id="PF01968">
    <property type="entry name" value="Hydantoinase_A"/>
    <property type="match status" value="1"/>
</dbReference>
<dbReference type="Pfam" id="PF06032">
    <property type="entry name" value="S-Me-THD_N"/>
    <property type="match status" value="1"/>
</dbReference>
<evidence type="ECO:0000259" key="4">
    <source>
        <dbReference type="Pfam" id="PF06032"/>
    </source>
</evidence>
<organism evidence="6 7">
    <name type="scientific">Ampelomyces quisqualis</name>
    <name type="common">Powdery mildew agent</name>
    <dbReference type="NCBI Taxonomy" id="50730"/>
    <lineage>
        <taxon>Eukaryota</taxon>
        <taxon>Fungi</taxon>
        <taxon>Dikarya</taxon>
        <taxon>Ascomycota</taxon>
        <taxon>Pezizomycotina</taxon>
        <taxon>Dothideomycetes</taxon>
        <taxon>Pleosporomycetidae</taxon>
        <taxon>Pleosporales</taxon>
        <taxon>Pleosporineae</taxon>
        <taxon>Phaeosphaeriaceae</taxon>
        <taxon>Ampelomyces</taxon>
    </lineage>
</organism>
<accession>A0A6A5QAQ9</accession>
<gene>
    <name evidence="6" type="ORF">BDU57DRAFT_365718</name>
</gene>
<dbReference type="PANTHER" id="PTHR11365">
    <property type="entry name" value="5-OXOPROLINASE RELATED"/>
    <property type="match status" value="1"/>
</dbReference>
<dbReference type="Gene3D" id="3.30.420.40">
    <property type="match status" value="2"/>
</dbReference>
<dbReference type="SUPFAM" id="SSF160991">
    <property type="entry name" value="CV3147-like"/>
    <property type="match status" value="1"/>
</dbReference>
<evidence type="ECO:0000256" key="1">
    <source>
        <dbReference type="SAM" id="MobiDB-lite"/>
    </source>
</evidence>
<feature type="domain" description="S-Me-THD-like C-terminal" evidence="5">
    <location>
        <begin position="769"/>
        <end position="977"/>
    </location>
</feature>
<dbReference type="Proteomes" id="UP000800096">
    <property type="component" value="Unassembled WGS sequence"/>
</dbReference>
<evidence type="ECO:0000313" key="7">
    <source>
        <dbReference type="Proteomes" id="UP000800096"/>
    </source>
</evidence>
<dbReference type="InterPro" id="IPR045079">
    <property type="entry name" value="Oxoprolinase-like"/>
</dbReference>
<dbReference type="InterPro" id="IPR002821">
    <property type="entry name" value="Hydantoinase_A"/>
</dbReference>
<dbReference type="FunFam" id="2.40.390.10:FF:000002">
    <property type="entry name" value="ACR027Cp"/>
    <property type="match status" value="1"/>
</dbReference>
<reference evidence="6" key="1">
    <citation type="journal article" date="2020" name="Stud. Mycol.">
        <title>101 Dothideomycetes genomes: a test case for predicting lifestyles and emergence of pathogens.</title>
        <authorList>
            <person name="Haridas S."/>
            <person name="Albert R."/>
            <person name="Binder M."/>
            <person name="Bloem J."/>
            <person name="Labutti K."/>
            <person name="Salamov A."/>
            <person name="Andreopoulos B."/>
            <person name="Baker S."/>
            <person name="Barry K."/>
            <person name="Bills G."/>
            <person name="Bluhm B."/>
            <person name="Cannon C."/>
            <person name="Castanera R."/>
            <person name="Culley D."/>
            <person name="Daum C."/>
            <person name="Ezra D."/>
            <person name="Gonzalez J."/>
            <person name="Henrissat B."/>
            <person name="Kuo A."/>
            <person name="Liang C."/>
            <person name="Lipzen A."/>
            <person name="Lutzoni F."/>
            <person name="Magnuson J."/>
            <person name="Mondo S."/>
            <person name="Nolan M."/>
            <person name="Ohm R."/>
            <person name="Pangilinan J."/>
            <person name="Park H.-J."/>
            <person name="Ramirez L."/>
            <person name="Alfaro M."/>
            <person name="Sun H."/>
            <person name="Tritt A."/>
            <person name="Yoshinaga Y."/>
            <person name="Zwiers L.-H."/>
            <person name="Turgeon B."/>
            <person name="Goodwin S."/>
            <person name="Spatafora J."/>
            <person name="Crous P."/>
            <person name="Grigoriev I."/>
        </authorList>
    </citation>
    <scope>NUCLEOTIDE SEQUENCE</scope>
    <source>
        <strain evidence="6">HMLAC05119</strain>
    </source>
</reference>
<dbReference type="InterPro" id="IPR027479">
    <property type="entry name" value="S-Me-THD_N_sf"/>
</dbReference>
<dbReference type="Gene3D" id="3.40.1610.10">
    <property type="entry name" value="CV3147-like domain"/>
    <property type="match status" value="1"/>
</dbReference>
<dbReference type="FunFam" id="3.40.1610.10:FF:000001">
    <property type="entry name" value="Hydantoinase, putative"/>
    <property type="match status" value="1"/>
</dbReference>
<dbReference type="Pfam" id="PF20906">
    <property type="entry name" value="S-Me-THD_C"/>
    <property type="match status" value="1"/>
</dbReference>
<dbReference type="PANTHER" id="PTHR11365:SF10">
    <property type="entry name" value="HYDANTOINASE_OXOPROLINASE"/>
    <property type="match status" value="1"/>
</dbReference>
<proteinExistence type="predicted"/>